<evidence type="ECO:0000313" key="1">
    <source>
        <dbReference type="Proteomes" id="UP000046393"/>
    </source>
</evidence>
<organism evidence="1 2">
    <name type="scientific">Syphacia muris</name>
    <dbReference type="NCBI Taxonomy" id="451379"/>
    <lineage>
        <taxon>Eukaryota</taxon>
        <taxon>Metazoa</taxon>
        <taxon>Ecdysozoa</taxon>
        <taxon>Nematoda</taxon>
        <taxon>Chromadorea</taxon>
        <taxon>Rhabditida</taxon>
        <taxon>Spirurina</taxon>
        <taxon>Oxyuridomorpha</taxon>
        <taxon>Oxyuroidea</taxon>
        <taxon>Oxyuridae</taxon>
        <taxon>Syphacia</taxon>
    </lineage>
</organism>
<dbReference type="GO" id="GO:0005737">
    <property type="term" value="C:cytoplasm"/>
    <property type="evidence" value="ECO:0007669"/>
    <property type="project" value="TreeGrafter"/>
</dbReference>
<proteinExistence type="predicted"/>
<dbReference type="AlphaFoldDB" id="A0A0N5AMU1"/>
<name>A0A0N5AMU1_9BILA</name>
<dbReference type="PANTHER" id="PTHR16525">
    <property type="entry name" value="PROTEIN C12ORF4"/>
    <property type="match status" value="1"/>
</dbReference>
<protein>
    <submittedName>
        <fullName evidence="2">Macro domain-containing protein</fullName>
    </submittedName>
</protein>
<reference evidence="2" key="1">
    <citation type="submission" date="2017-02" db="UniProtKB">
        <authorList>
            <consortium name="WormBaseParasite"/>
        </authorList>
    </citation>
    <scope>IDENTIFICATION</scope>
</reference>
<evidence type="ECO:0000313" key="2">
    <source>
        <dbReference type="WBParaSite" id="SMUV_0000591001-mRNA-1"/>
    </source>
</evidence>
<dbReference type="InterPro" id="IPR019311">
    <property type="entry name" value="Fy-3"/>
</dbReference>
<sequence>MTVEQQQFNFASSRRCTFQYVPKDLSQNPISFVVEIPLNEFQQVDEYIAHIIATNNISRPFHQDVADAFREFVTAQTQQFEEELGDVLVGQLMQQSTECENAISLVNAFISTYGCNNGSTLSSPQSTPSFSEKFQFVMRNSSHQRIEMIISMEKKMFSEMSLLVRTRDLEMEMITRECENAIGSSGKEDGLSANEEQLCRLNDRIREVNENYSRQIQTLADQHRYEYRKLISSLFDRDEFPPDVFNSFCETTAIKKSVSAVADIGRAKPLIESRFEESFTIYLGAQLKTMHNARLLTARRLSDLCHPVDYSDANDFETRRLHINLSLYRRGLNGLLLLVDRNPYFHIHNRTDFAKMCEQSTELHFDSLEKQLEEIFYSANEANKHRFEESELQGLGDYILNSGDVYLTKHSNLASFQASFFIVIFHLVVDDNLETEEISSRHPCINGLKNVIRLASKFGITTIGIPLLLVEKTSEKTTVAWCLKRAELVFKCVKGFMMEVCAGNSTAGVGPPAAVHYNVNFILPNDLAENVYTQIIEMFPTLFHLVPSVVVE</sequence>
<accession>A0A0N5AMU1</accession>
<keyword evidence="1" id="KW-1185">Reference proteome</keyword>
<dbReference type="PANTHER" id="PTHR16525:SF0">
    <property type="entry name" value="PROTEIN C12ORF4"/>
    <property type="match status" value="1"/>
</dbReference>
<dbReference type="Proteomes" id="UP000046393">
    <property type="component" value="Unplaced"/>
</dbReference>
<dbReference type="Pfam" id="PF10154">
    <property type="entry name" value="Fy-3"/>
    <property type="match status" value="1"/>
</dbReference>
<dbReference type="WBParaSite" id="SMUV_0000591001-mRNA-1">
    <property type="protein sequence ID" value="SMUV_0000591001-mRNA-1"/>
    <property type="gene ID" value="SMUV_0000591001"/>
</dbReference>
<dbReference type="STRING" id="451379.A0A0N5AMU1"/>